<keyword evidence="5" id="KW-0256">Endoplasmic reticulum</keyword>
<dbReference type="PANTHER" id="PTHR48182:SF2">
    <property type="entry name" value="PROTEIN SERAC1"/>
    <property type="match status" value="1"/>
</dbReference>
<dbReference type="GO" id="GO:0005739">
    <property type="term" value="C:mitochondrion"/>
    <property type="evidence" value="ECO:0007669"/>
    <property type="project" value="UniProtKB-SubCell"/>
</dbReference>
<evidence type="ECO:0000256" key="6">
    <source>
        <dbReference type="ARBA" id="ARBA00023128"/>
    </source>
</evidence>
<feature type="domain" description="DUF676" evidence="8">
    <location>
        <begin position="75"/>
        <end position="125"/>
    </location>
</feature>
<dbReference type="GO" id="GO:0016020">
    <property type="term" value="C:membrane"/>
    <property type="evidence" value="ECO:0007669"/>
    <property type="project" value="UniProtKB-SubCell"/>
</dbReference>
<dbReference type="GO" id="GO:0005783">
    <property type="term" value="C:endoplasmic reticulum"/>
    <property type="evidence" value="ECO:0007669"/>
    <property type="project" value="UniProtKB-SubCell"/>
</dbReference>
<dbReference type="InterPro" id="IPR052374">
    <property type="entry name" value="SERAC1"/>
</dbReference>
<reference evidence="9" key="2">
    <citation type="submission" date="2023-05" db="EMBL/GenBank/DDBJ databases">
        <authorList>
            <consortium name="Lawrence Berkeley National Laboratory"/>
            <person name="Steindorff A."/>
            <person name="Hensen N."/>
            <person name="Bonometti L."/>
            <person name="Westerberg I."/>
            <person name="Brannstrom I.O."/>
            <person name="Guillou S."/>
            <person name="Cros-Aarteil S."/>
            <person name="Calhoun S."/>
            <person name="Haridas S."/>
            <person name="Kuo A."/>
            <person name="Mondo S."/>
            <person name="Pangilinan J."/>
            <person name="Riley R."/>
            <person name="Labutti K."/>
            <person name="Andreopoulos B."/>
            <person name="Lipzen A."/>
            <person name="Chen C."/>
            <person name="Yanf M."/>
            <person name="Daum C."/>
            <person name="Ng V."/>
            <person name="Clum A."/>
            <person name="Ohm R."/>
            <person name="Martin F."/>
            <person name="Silar P."/>
            <person name="Natvig D."/>
            <person name="Lalanne C."/>
            <person name="Gautier V."/>
            <person name="Ament-Velasquez S.L."/>
            <person name="Kruys A."/>
            <person name="Hutchinson M.I."/>
            <person name="Powell A.J."/>
            <person name="Barry K."/>
            <person name="Miller A.N."/>
            <person name="Grigoriev I.V."/>
            <person name="Debuchy R."/>
            <person name="Gladieux P."/>
            <person name="Thoren M.H."/>
            <person name="Johannesson H."/>
        </authorList>
    </citation>
    <scope>NUCLEOTIDE SEQUENCE</scope>
    <source>
        <strain evidence="9">PSN293</strain>
    </source>
</reference>
<gene>
    <name evidence="9" type="ORF">QBC37DRAFT_448622</name>
</gene>
<dbReference type="Gene3D" id="3.40.50.1820">
    <property type="entry name" value="alpha/beta hydrolase"/>
    <property type="match status" value="1"/>
</dbReference>
<dbReference type="Pfam" id="PF05057">
    <property type="entry name" value="DUF676"/>
    <property type="match status" value="1"/>
</dbReference>
<feature type="non-terminal residue" evidence="9">
    <location>
        <position position="248"/>
    </location>
</feature>
<evidence type="ECO:0000256" key="7">
    <source>
        <dbReference type="ARBA" id="ARBA00023136"/>
    </source>
</evidence>
<evidence type="ECO:0000313" key="10">
    <source>
        <dbReference type="Proteomes" id="UP001301769"/>
    </source>
</evidence>
<organism evidence="9 10">
    <name type="scientific">Rhypophila decipiens</name>
    <dbReference type="NCBI Taxonomy" id="261697"/>
    <lineage>
        <taxon>Eukaryota</taxon>
        <taxon>Fungi</taxon>
        <taxon>Dikarya</taxon>
        <taxon>Ascomycota</taxon>
        <taxon>Pezizomycotina</taxon>
        <taxon>Sordariomycetes</taxon>
        <taxon>Sordariomycetidae</taxon>
        <taxon>Sordariales</taxon>
        <taxon>Naviculisporaceae</taxon>
        <taxon>Rhypophila</taxon>
    </lineage>
</organism>
<keyword evidence="7" id="KW-0472">Membrane</keyword>
<name>A0AAN6Y6D9_9PEZI</name>
<comment type="subcellular location">
    <subcellularLocation>
        <location evidence="2">Endoplasmic reticulum</location>
    </subcellularLocation>
    <subcellularLocation>
        <location evidence="3">Membrane</location>
    </subcellularLocation>
    <subcellularLocation>
        <location evidence="1">Mitochondrion</location>
    </subcellularLocation>
</comment>
<dbReference type="EMBL" id="MU858180">
    <property type="protein sequence ID" value="KAK4210252.1"/>
    <property type="molecule type" value="Genomic_DNA"/>
</dbReference>
<dbReference type="InterPro" id="IPR007751">
    <property type="entry name" value="DUF676_lipase-like"/>
</dbReference>
<dbReference type="AlphaFoldDB" id="A0AAN6Y6D9"/>
<comment type="similarity">
    <text evidence="4">Belongs to the putative lipase ROG1 family.</text>
</comment>
<evidence type="ECO:0000256" key="1">
    <source>
        <dbReference type="ARBA" id="ARBA00004173"/>
    </source>
</evidence>
<dbReference type="InterPro" id="IPR029058">
    <property type="entry name" value="AB_hydrolase_fold"/>
</dbReference>
<keyword evidence="6" id="KW-0496">Mitochondrion</keyword>
<comment type="caution">
    <text evidence="9">The sequence shown here is derived from an EMBL/GenBank/DDBJ whole genome shotgun (WGS) entry which is preliminary data.</text>
</comment>
<evidence type="ECO:0000256" key="5">
    <source>
        <dbReference type="ARBA" id="ARBA00022824"/>
    </source>
</evidence>
<accession>A0AAN6Y6D9</accession>
<evidence type="ECO:0000313" key="9">
    <source>
        <dbReference type="EMBL" id="KAK4210252.1"/>
    </source>
</evidence>
<sequence>MGHPVKTWLLDPTSKHAYWPLFLSEVGNFRILTYGYDSHPVRLFSPTNQMSITNHAEQLMTKVSWRRADCPGRPLIFVSHSLGGILVKAAIAESSRSPGFASDLAKSCRAIFFFGTPHMGSSAAQFGLFLKNIISILPLSPQVEGSILKGLAPGSQDLYNITRDFNSIIDKDNTRRLRICCIQEGSPVSGVRGFARKAVSDDSSCLNRREVENKFYVQNANHMAMCRFRSTDDPGYRDFCSQLLAYVT</sequence>
<keyword evidence="10" id="KW-1185">Reference proteome</keyword>
<dbReference type="SUPFAM" id="SSF53474">
    <property type="entry name" value="alpha/beta-Hydrolases"/>
    <property type="match status" value="1"/>
</dbReference>
<evidence type="ECO:0000256" key="2">
    <source>
        <dbReference type="ARBA" id="ARBA00004240"/>
    </source>
</evidence>
<reference evidence="9" key="1">
    <citation type="journal article" date="2023" name="Mol. Phylogenet. Evol.">
        <title>Genome-scale phylogeny and comparative genomics of the fungal order Sordariales.</title>
        <authorList>
            <person name="Hensen N."/>
            <person name="Bonometti L."/>
            <person name="Westerberg I."/>
            <person name="Brannstrom I.O."/>
            <person name="Guillou S."/>
            <person name="Cros-Aarteil S."/>
            <person name="Calhoun S."/>
            <person name="Haridas S."/>
            <person name="Kuo A."/>
            <person name="Mondo S."/>
            <person name="Pangilinan J."/>
            <person name="Riley R."/>
            <person name="LaButti K."/>
            <person name="Andreopoulos B."/>
            <person name="Lipzen A."/>
            <person name="Chen C."/>
            <person name="Yan M."/>
            <person name="Daum C."/>
            <person name="Ng V."/>
            <person name="Clum A."/>
            <person name="Steindorff A."/>
            <person name="Ohm R.A."/>
            <person name="Martin F."/>
            <person name="Silar P."/>
            <person name="Natvig D.O."/>
            <person name="Lalanne C."/>
            <person name="Gautier V."/>
            <person name="Ament-Velasquez S.L."/>
            <person name="Kruys A."/>
            <person name="Hutchinson M.I."/>
            <person name="Powell A.J."/>
            <person name="Barry K."/>
            <person name="Miller A.N."/>
            <person name="Grigoriev I.V."/>
            <person name="Debuchy R."/>
            <person name="Gladieux P."/>
            <person name="Hiltunen Thoren M."/>
            <person name="Johannesson H."/>
        </authorList>
    </citation>
    <scope>NUCLEOTIDE SEQUENCE</scope>
    <source>
        <strain evidence="9">PSN293</strain>
    </source>
</reference>
<evidence type="ECO:0000256" key="4">
    <source>
        <dbReference type="ARBA" id="ARBA00007920"/>
    </source>
</evidence>
<dbReference type="PANTHER" id="PTHR48182">
    <property type="entry name" value="PROTEIN SERAC1"/>
    <property type="match status" value="1"/>
</dbReference>
<evidence type="ECO:0000256" key="3">
    <source>
        <dbReference type="ARBA" id="ARBA00004370"/>
    </source>
</evidence>
<evidence type="ECO:0000259" key="8">
    <source>
        <dbReference type="Pfam" id="PF05057"/>
    </source>
</evidence>
<dbReference type="Proteomes" id="UP001301769">
    <property type="component" value="Unassembled WGS sequence"/>
</dbReference>
<proteinExistence type="inferred from homology"/>
<protein>
    <recommendedName>
        <fullName evidence="8">DUF676 domain-containing protein</fullName>
    </recommendedName>
</protein>